<proteinExistence type="inferred from homology"/>
<dbReference type="AlphaFoldDB" id="A0A1T4LPA3"/>
<sequence length="296" mass="35921">MPKPTYNKCLIAVSGGSDSMFLLDRYKNQNIVVAHVNYHQREDSSIETEIVKKFCNKNKIPLFILELAKEDYEKGNFEQWAREKRYKFFKEIYDKENCDVLLTAHNKDDFFESALMTYESNRQKDFYGIKQHNFVYGMNVYRPYVNKYWKDYIAHRCIYERIPFHIDSSNFRTKYTRNKIRMTFHNQPFKKNMWYLYFVSKNKKLNHVNKKIDAEFVLWEDKNFSQDEFINLKYKNKLVYKYINKNYEHINLTSGKINSIVQFILSNNRTSKYKLADNIYIYKIKGLLKINNNPTH</sequence>
<dbReference type="STRING" id="171291.SAMN02745154_00504"/>
<comment type="similarity">
    <text evidence="6">Belongs to the tRNA(Ile)-lysidine synthase family.</text>
</comment>
<dbReference type="InterPro" id="IPR011063">
    <property type="entry name" value="TilS/TtcA_N"/>
</dbReference>
<evidence type="ECO:0000256" key="4">
    <source>
        <dbReference type="ARBA" id="ARBA00022840"/>
    </source>
</evidence>
<dbReference type="PANTHER" id="PTHR43033:SF1">
    <property type="entry name" value="TRNA(ILE)-LYSIDINE SYNTHASE-RELATED"/>
    <property type="match status" value="1"/>
</dbReference>
<dbReference type="EC" id="6.3.4.19" evidence="6"/>
<reference evidence="9" key="1">
    <citation type="submission" date="2017-02" db="EMBL/GenBank/DDBJ databases">
        <authorList>
            <person name="Varghese N."/>
            <person name="Submissions S."/>
        </authorList>
    </citation>
    <scope>NUCLEOTIDE SEQUENCE [LARGE SCALE GENOMIC DNA]</scope>
    <source>
        <strain evidence="9">ATCC 27862</strain>
    </source>
</reference>
<evidence type="ECO:0000256" key="5">
    <source>
        <dbReference type="ARBA" id="ARBA00048539"/>
    </source>
</evidence>
<evidence type="ECO:0000256" key="2">
    <source>
        <dbReference type="ARBA" id="ARBA00022694"/>
    </source>
</evidence>
<dbReference type="HAMAP" id="MF_01161">
    <property type="entry name" value="tRNA_Ile_lys_synt"/>
    <property type="match status" value="1"/>
</dbReference>
<name>A0A1T4LPA3_9BACT</name>
<organism evidence="8 9">
    <name type="scientific">Mycoplasmopsis verecunda</name>
    <dbReference type="NCBI Taxonomy" id="171291"/>
    <lineage>
        <taxon>Bacteria</taxon>
        <taxon>Bacillati</taxon>
        <taxon>Mycoplasmatota</taxon>
        <taxon>Mycoplasmoidales</taxon>
        <taxon>Metamycoplasmataceae</taxon>
        <taxon>Mycoplasmopsis</taxon>
    </lineage>
</organism>
<evidence type="ECO:0000313" key="8">
    <source>
        <dbReference type="EMBL" id="SJZ56550.1"/>
    </source>
</evidence>
<comment type="subcellular location">
    <subcellularLocation>
        <location evidence="6">Cytoplasm</location>
    </subcellularLocation>
</comment>
<evidence type="ECO:0000259" key="7">
    <source>
        <dbReference type="Pfam" id="PF01171"/>
    </source>
</evidence>
<evidence type="ECO:0000313" key="9">
    <source>
        <dbReference type="Proteomes" id="UP000190389"/>
    </source>
</evidence>
<dbReference type="InterPro" id="IPR012795">
    <property type="entry name" value="tRNA_Ile_lys_synt_N"/>
</dbReference>
<evidence type="ECO:0000256" key="6">
    <source>
        <dbReference type="HAMAP-Rule" id="MF_01161"/>
    </source>
</evidence>
<dbReference type="SUPFAM" id="SSF52402">
    <property type="entry name" value="Adenine nucleotide alpha hydrolases-like"/>
    <property type="match status" value="1"/>
</dbReference>
<comment type="function">
    <text evidence="6">Ligates lysine onto the cytidine present at position 34 of the AUA codon-specific tRNA(Ile) that contains the anticodon CAU, in an ATP-dependent manner. Cytidine is converted to lysidine, thus changing the amino acid specificity of the tRNA from methionine to isoleucine.</text>
</comment>
<comment type="catalytic activity">
    <reaction evidence="5 6">
        <text>cytidine(34) in tRNA(Ile2) + L-lysine + ATP = lysidine(34) in tRNA(Ile2) + AMP + diphosphate + H(+)</text>
        <dbReference type="Rhea" id="RHEA:43744"/>
        <dbReference type="Rhea" id="RHEA-COMP:10625"/>
        <dbReference type="Rhea" id="RHEA-COMP:10670"/>
        <dbReference type="ChEBI" id="CHEBI:15378"/>
        <dbReference type="ChEBI" id="CHEBI:30616"/>
        <dbReference type="ChEBI" id="CHEBI:32551"/>
        <dbReference type="ChEBI" id="CHEBI:33019"/>
        <dbReference type="ChEBI" id="CHEBI:82748"/>
        <dbReference type="ChEBI" id="CHEBI:83665"/>
        <dbReference type="ChEBI" id="CHEBI:456215"/>
        <dbReference type="EC" id="6.3.4.19"/>
    </reaction>
</comment>
<dbReference type="GO" id="GO:0005737">
    <property type="term" value="C:cytoplasm"/>
    <property type="evidence" value="ECO:0007669"/>
    <property type="project" value="UniProtKB-SubCell"/>
</dbReference>
<dbReference type="InterPro" id="IPR014729">
    <property type="entry name" value="Rossmann-like_a/b/a_fold"/>
</dbReference>
<dbReference type="GO" id="GO:0005524">
    <property type="term" value="F:ATP binding"/>
    <property type="evidence" value="ECO:0007669"/>
    <property type="project" value="UniProtKB-UniRule"/>
</dbReference>
<feature type="domain" description="tRNA(Ile)-lysidine/2-thiocytidine synthase N-terminal" evidence="7">
    <location>
        <begin position="9"/>
        <end position="182"/>
    </location>
</feature>
<dbReference type="GO" id="GO:0006400">
    <property type="term" value="P:tRNA modification"/>
    <property type="evidence" value="ECO:0007669"/>
    <property type="project" value="UniProtKB-UniRule"/>
</dbReference>
<evidence type="ECO:0000256" key="3">
    <source>
        <dbReference type="ARBA" id="ARBA00022741"/>
    </source>
</evidence>
<dbReference type="EMBL" id="FUXF01000018">
    <property type="protein sequence ID" value="SJZ56550.1"/>
    <property type="molecule type" value="Genomic_DNA"/>
</dbReference>
<keyword evidence="4 6" id="KW-0067">ATP-binding</keyword>
<protein>
    <recommendedName>
        <fullName evidence="6">tRNA(Ile)-lysidine synthase</fullName>
        <ecNumber evidence="6">6.3.4.19</ecNumber>
    </recommendedName>
    <alternativeName>
        <fullName evidence="6">tRNA(Ile)-2-lysyl-cytidine synthase</fullName>
    </alternativeName>
    <alternativeName>
        <fullName evidence="6">tRNA(Ile)-lysidine synthetase</fullName>
    </alternativeName>
</protein>
<dbReference type="RefSeq" id="WP_078747222.1">
    <property type="nucleotide sequence ID" value="NZ_CP137850.1"/>
</dbReference>
<gene>
    <name evidence="6" type="primary">tilS</name>
    <name evidence="8" type="ORF">SAMN02745154_00504</name>
</gene>
<keyword evidence="3 6" id="KW-0547">Nucleotide-binding</keyword>
<keyword evidence="1 6" id="KW-0436">Ligase</keyword>
<dbReference type="CDD" id="cd01992">
    <property type="entry name" value="TilS_N"/>
    <property type="match status" value="1"/>
</dbReference>
<dbReference type="GO" id="GO:0032267">
    <property type="term" value="F:tRNA(Ile)-lysidine synthase activity"/>
    <property type="evidence" value="ECO:0007669"/>
    <property type="project" value="UniProtKB-EC"/>
</dbReference>
<comment type="domain">
    <text evidence="6">The N-terminal region contains the highly conserved SGGXDS motif, predicted to be a P-loop motif involved in ATP binding.</text>
</comment>
<dbReference type="Proteomes" id="UP000190389">
    <property type="component" value="Unassembled WGS sequence"/>
</dbReference>
<keyword evidence="9" id="KW-1185">Reference proteome</keyword>
<keyword evidence="6" id="KW-0963">Cytoplasm</keyword>
<dbReference type="PANTHER" id="PTHR43033">
    <property type="entry name" value="TRNA(ILE)-LYSIDINE SYNTHASE-RELATED"/>
    <property type="match status" value="1"/>
</dbReference>
<dbReference type="NCBIfam" id="TIGR02432">
    <property type="entry name" value="lysidine_TilS_N"/>
    <property type="match status" value="1"/>
</dbReference>
<accession>A0A1T4LPA3</accession>
<dbReference type="Gene3D" id="3.40.50.620">
    <property type="entry name" value="HUPs"/>
    <property type="match status" value="1"/>
</dbReference>
<keyword evidence="2 6" id="KW-0819">tRNA processing</keyword>
<feature type="binding site" evidence="6">
    <location>
        <begin position="14"/>
        <end position="19"/>
    </location>
    <ligand>
        <name>ATP</name>
        <dbReference type="ChEBI" id="CHEBI:30616"/>
    </ligand>
</feature>
<dbReference type="OrthoDB" id="9807403at2"/>
<dbReference type="Pfam" id="PF01171">
    <property type="entry name" value="ATP_bind_3"/>
    <property type="match status" value="1"/>
</dbReference>
<dbReference type="InterPro" id="IPR012094">
    <property type="entry name" value="tRNA_Ile_lys_synt"/>
</dbReference>
<evidence type="ECO:0000256" key="1">
    <source>
        <dbReference type="ARBA" id="ARBA00022598"/>
    </source>
</evidence>